<dbReference type="EMBL" id="CP060779">
    <property type="protein sequence ID" value="QQK47722.1"/>
    <property type="molecule type" value="Genomic_DNA"/>
</dbReference>
<dbReference type="RefSeq" id="XP_014538959.2">
    <property type="nucleotide sequence ID" value="XM_014683473.2"/>
</dbReference>
<dbReference type="GO" id="GO:0016491">
    <property type="term" value="F:oxidoreductase activity"/>
    <property type="evidence" value="ECO:0007669"/>
    <property type="project" value="UniProtKB-KW"/>
</dbReference>
<keyword evidence="2" id="KW-0521">NADP</keyword>
<dbReference type="GeneID" id="26228533"/>
<reference evidence="4 5" key="1">
    <citation type="submission" date="2020-08" db="EMBL/GenBank/DDBJ databases">
        <title>The completed genome sequence of the pathogenic ascomycete fungus Penicillium digitatum.</title>
        <authorList>
            <person name="Wang M."/>
        </authorList>
    </citation>
    <scope>NUCLEOTIDE SEQUENCE [LARGE SCALE GENOMIC DNA]</scope>
    <source>
        <strain evidence="4 5">PdW03</strain>
    </source>
</reference>
<dbReference type="PANTHER" id="PTHR24320">
    <property type="entry name" value="RETINOL DEHYDROGENASE"/>
    <property type="match status" value="1"/>
</dbReference>
<proteinExistence type="inferred from homology"/>
<organism evidence="4 5">
    <name type="scientific">Penicillium digitatum</name>
    <name type="common">Green mold</name>
    <dbReference type="NCBI Taxonomy" id="36651"/>
    <lineage>
        <taxon>Eukaryota</taxon>
        <taxon>Fungi</taxon>
        <taxon>Dikarya</taxon>
        <taxon>Ascomycota</taxon>
        <taxon>Pezizomycotina</taxon>
        <taxon>Eurotiomycetes</taxon>
        <taxon>Eurotiomycetidae</taxon>
        <taxon>Eurotiales</taxon>
        <taxon>Aspergillaceae</taxon>
        <taxon>Penicillium</taxon>
    </lineage>
</organism>
<dbReference type="Proteomes" id="UP000595662">
    <property type="component" value="Chromosome 6"/>
</dbReference>
<dbReference type="InterPro" id="IPR036291">
    <property type="entry name" value="NAD(P)-bd_dom_sf"/>
</dbReference>
<evidence type="ECO:0000313" key="4">
    <source>
        <dbReference type="EMBL" id="QQK47722.1"/>
    </source>
</evidence>
<dbReference type="AlphaFoldDB" id="A0A7T7BPU6"/>
<evidence type="ECO:0000256" key="1">
    <source>
        <dbReference type="ARBA" id="ARBA00006484"/>
    </source>
</evidence>
<evidence type="ECO:0000313" key="5">
    <source>
        <dbReference type="Proteomes" id="UP000595662"/>
    </source>
</evidence>
<gene>
    <name evidence="4" type="ORF">Pdw03_5357</name>
</gene>
<evidence type="ECO:0000256" key="3">
    <source>
        <dbReference type="ARBA" id="ARBA00023002"/>
    </source>
</evidence>
<dbReference type="VEuPathDB" id="FungiDB:PDIP_02100"/>
<dbReference type="KEGG" id="pdp:PDIP_02100"/>
<dbReference type="PANTHER" id="PTHR24320:SF152">
    <property type="entry name" value="SHORT-CHAIN DEHYDROGENASE_REDUCTASE FAMILY PROTEIN"/>
    <property type="match status" value="1"/>
</dbReference>
<comment type="similarity">
    <text evidence="1">Belongs to the short-chain dehydrogenases/reductases (SDR) family.</text>
</comment>
<name>A0A7T7BPU6_PENDI</name>
<dbReference type="SUPFAM" id="SSF51735">
    <property type="entry name" value="NAD(P)-binding Rossmann-fold domains"/>
    <property type="match status" value="1"/>
</dbReference>
<accession>A0A7T7BPU6</accession>
<evidence type="ECO:0000256" key="2">
    <source>
        <dbReference type="ARBA" id="ARBA00022857"/>
    </source>
</evidence>
<dbReference type="Gene3D" id="3.40.50.720">
    <property type="entry name" value="NAD(P)-binding Rossmann-like Domain"/>
    <property type="match status" value="1"/>
</dbReference>
<protein>
    <submittedName>
        <fullName evidence="4">Oxidoreductase, short-chain dehydrogenase/reductase family, putative</fullName>
    </submittedName>
</protein>
<keyword evidence="3" id="KW-0560">Oxidoreductase</keyword>
<sequence length="325" mass="35910">MTSTFDGQTLGVDVTKMFPDRVMRKTFLISGLKRGDLAATTADALAHGGAKTIIYTGRSQSELQPTIDHINRKYKTVKMIFVTADPGSLGSFREAAHAIKDLGISIDGFIGFPDVMAVPWELTEDGLESHFQKNYLCYFLLLTLLCDVMGPRSRVVLVTSSLRNEAPAPSWDDLEFENGENYHSLDGYSQSMLAIILFVKSFAKKYRGSITAFSANPGNTKTNVQTYVALDEIKSWLQRKKEAGEDIPVLLQQVPKSLSQGSATVLRGLLDPELEVQSGAFLDHFQIPKLPHLDFPAGEESAEALWKRSLDLVDLFLSKKGKMGN</sequence>